<keyword evidence="1" id="KW-0732">Signal</keyword>
<feature type="chain" id="PRO_5014728529" evidence="1">
    <location>
        <begin position="29"/>
        <end position="166"/>
    </location>
</feature>
<evidence type="ECO:0000313" key="3">
    <source>
        <dbReference type="EMBL" id="PJZ03636.1"/>
    </source>
</evidence>
<sequence length="166" mass="17787">MNSQVSTFTYPCVAICLMSLVLTQSAYAFSVGASVKVKVLAPPCDLNKGNDITVDFGKGILASTINGKNYERTLSYTLECPATVSKLLKMQFSGTGAAFNSTLLSTNKNNLAIELKYDGAKVPVNDWFNFTYPNQPVLTAVLVRNSTGGISLGSFSATAMLTVEYQ</sequence>
<dbReference type="InterPro" id="IPR036937">
    <property type="entry name" value="Adhesion_dom_fimbrial_sf"/>
</dbReference>
<dbReference type="STRING" id="1076549.HA45_01130"/>
<dbReference type="PANTHER" id="PTHR33420">
    <property type="entry name" value="FIMBRIAL SUBUNIT ELFA-RELATED"/>
    <property type="match status" value="1"/>
</dbReference>
<dbReference type="Pfam" id="PF00419">
    <property type="entry name" value="Fimbrial"/>
    <property type="match status" value="1"/>
</dbReference>
<feature type="domain" description="Fimbrial-type adhesion" evidence="2">
    <location>
        <begin position="36"/>
        <end position="166"/>
    </location>
</feature>
<evidence type="ECO:0000313" key="4">
    <source>
        <dbReference type="Proteomes" id="UP000232062"/>
    </source>
</evidence>
<dbReference type="Proteomes" id="UP000232062">
    <property type="component" value="Unassembled WGS sequence"/>
</dbReference>
<feature type="signal peptide" evidence="1">
    <location>
        <begin position="1"/>
        <end position="28"/>
    </location>
</feature>
<dbReference type="InterPro" id="IPR050263">
    <property type="entry name" value="Bact_Fimbrial_Adh_Pro"/>
</dbReference>
<dbReference type="InterPro" id="IPR008966">
    <property type="entry name" value="Adhesion_dom_sf"/>
</dbReference>
<reference evidence="3 4" key="1">
    <citation type="submission" date="2017-11" db="EMBL/GenBank/DDBJ databases">
        <title>The genome sequence of Pantoea rodasii DSM 26611.</title>
        <authorList>
            <person name="Gao J."/>
            <person name="Mao X."/>
            <person name="Sun J."/>
        </authorList>
    </citation>
    <scope>NUCLEOTIDE SEQUENCE [LARGE SCALE GENOMIC DNA]</scope>
    <source>
        <strain evidence="3 4">DSM 26611</strain>
    </source>
</reference>
<name>A0A2M9W7W7_9GAMM</name>
<evidence type="ECO:0000256" key="1">
    <source>
        <dbReference type="SAM" id="SignalP"/>
    </source>
</evidence>
<dbReference type="OrthoDB" id="6465690at2"/>
<dbReference type="Gene3D" id="2.60.40.1090">
    <property type="entry name" value="Fimbrial-type adhesion domain"/>
    <property type="match status" value="1"/>
</dbReference>
<dbReference type="InterPro" id="IPR000259">
    <property type="entry name" value="Adhesion_dom_fimbrial"/>
</dbReference>
<dbReference type="PANTHER" id="PTHR33420:SF34">
    <property type="entry name" value="MINOR FIMBRIAL SUBUNIT"/>
    <property type="match status" value="1"/>
</dbReference>
<dbReference type="AlphaFoldDB" id="A0A2M9W7W7"/>
<comment type="caution">
    <text evidence="3">The sequence shown here is derived from an EMBL/GenBank/DDBJ whole genome shotgun (WGS) entry which is preliminary data.</text>
</comment>
<dbReference type="RefSeq" id="WP_100703438.1">
    <property type="nucleotide sequence ID" value="NZ_MLFP01000001.1"/>
</dbReference>
<organism evidence="3 4">
    <name type="scientific">Pantoea rodasii</name>
    <dbReference type="NCBI Taxonomy" id="1076549"/>
    <lineage>
        <taxon>Bacteria</taxon>
        <taxon>Pseudomonadati</taxon>
        <taxon>Pseudomonadota</taxon>
        <taxon>Gammaproteobacteria</taxon>
        <taxon>Enterobacterales</taxon>
        <taxon>Erwiniaceae</taxon>
        <taxon>Pantoea</taxon>
    </lineage>
</organism>
<protein>
    <submittedName>
        <fullName evidence="3">Exotoxin</fullName>
    </submittedName>
</protein>
<evidence type="ECO:0000259" key="2">
    <source>
        <dbReference type="Pfam" id="PF00419"/>
    </source>
</evidence>
<keyword evidence="4" id="KW-1185">Reference proteome</keyword>
<proteinExistence type="predicted"/>
<dbReference type="EMBL" id="PIQI01000027">
    <property type="protein sequence ID" value="PJZ03636.1"/>
    <property type="molecule type" value="Genomic_DNA"/>
</dbReference>
<accession>A0A2M9W7W7</accession>
<dbReference type="SUPFAM" id="SSF49401">
    <property type="entry name" value="Bacterial adhesins"/>
    <property type="match status" value="1"/>
</dbReference>
<dbReference type="GO" id="GO:0043709">
    <property type="term" value="P:cell adhesion involved in single-species biofilm formation"/>
    <property type="evidence" value="ECO:0007669"/>
    <property type="project" value="TreeGrafter"/>
</dbReference>
<dbReference type="GO" id="GO:0009289">
    <property type="term" value="C:pilus"/>
    <property type="evidence" value="ECO:0007669"/>
    <property type="project" value="InterPro"/>
</dbReference>
<gene>
    <name evidence="3" type="ORF">PRCB_20510</name>
</gene>